<gene>
    <name evidence="2" type="ORF">HALO32_03094</name>
</gene>
<protein>
    <recommendedName>
        <fullName evidence="4">DUF2799 domain-containing protein</fullName>
    </recommendedName>
</protein>
<dbReference type="Pfam" id="PF10973">
    <property type="entry name" value="DUF2799"/>
    <property type="match status" value="1"/>
</dbReference>
<dbReference type="InterPro" id="IPR021242">
    <property type="entry name" value="DUF2799"/>
</dbReference>
<reference evidence="2 3" key="1">
    <citation type="submission" date="2019-09" db="EMBL/GenBank/DDBJ databases">
        <authorList>
            <person name="Criscuolo A."/>
        </authorList>
    </citation>
    <scope>NUCLEOTIDE SEQUENCE [LARGE SCALE GENOMIC DNA]</scope>
    <source>
        <strain evidence="3">3(2)</strain>
    </source>
</reference>
<name>A0A5K1IA45_9GAMM</name>
<dbReference type="RefSeq" id="WP_192576529.1">
    <property type="nucleotide sequence ID" value="NZ_CABVOU010000043.1"/>
</dbReference>
<dbReference type="Proteomes" id="UP000326725">
    <property type="component" value="Unassembled WGS sequence"/>
</dbReference>
<keyword evidence="1" id="KW-0175">Coiled coil</keyword>
<sequence>MIHRYLLIPFLILLALILSGCASLSEGECRTANWQELGRIDGSQGQPRARLFEHAKACADYGIRPDAEAYYRGREWGLFDYCTPANAYRQGRRGATYQGVCPALLEGNFLESYRQGLVIHEAESALEDVERRIQRVEHRLDDEEVANDKRQALYHELRSLYRDYRFRQQELLQLEGYHGRYGRLRAQ</sequence>
<evidence type="ECO:0000313" key="3">
    <source>
        <dbReference type="Proteomes" id="UP000326725"/>
    </source>
</evidence>
<dbReference type="PROSITE" id="PS51257">
    <property type="entry name" value="PROKAR_LIPOPROTEIN"/>
    <property type="match status" value="1"/>
</dbReference>
<dbReference type="EMBL" id="CABVOU010000043">
    <property type="protein sequence ID" value="VVZ96980.1"/>
    <property type="molecule type" value="Genomic_DNA"/>
</dbReference>
<proteinExistence type="predicted"/>
<evidence type="ECO:0000313" key="2">
    <source>
        <dbReference type="EMBL" id="VVZ96980.1"/>
    </source>
</evidence>
<dbReference type="AlphaFoldDB" id="A0A5K1IA45"/>
<evidence type="ECO:0008006" key="4">
    <source>
        <dbReference type="Google" id="ProtNLM"/>
    </source>
</evidence>
<feature type="coiled-coil region" evidence="1">
    <location>
        <begin position="119"/>
        <end position="146"/>
    </location>
</feature>
<keyword evidence="3" id="KW-1185">Reference proteome</keyword>
<organism evidence="2 3">
    <name type="scientific">Halomonas lysinitropha</name>
    <dbReference type="NCBI Taxonomy" id="2607506"/>
    <lineage>
        <taxon>Bacteria</taxon>
        <taxon>Pseudomonadati</taxon>
        <taxon>Pseudomonadota</taxon>
        <taxon>Gammaproteobacteria</taxon>
        <taxon>Oceanospirillales</taxon>
        <taxon>Halomonadaceae</taxon>
        <taxon>Halomonas</taxon>
    </lineage>
</organism>
<evidence type="ECO:0000256" key="1">
    <source>
        <dbReference type="SAM" id="Coils"/>
    </source>
</evidence>
<accession>A0A5K1IA45</accession>